<dbReference type="PROSITE" id="PS00397">
    <property type="entry name" value="RECOMBINASES_1"/>
    <property type="match status" value="1"/>
</dbReference>
<evidence type="ECO:0000259" key="6">
    <source>
        <dbReference type="PROSITE" id="PS51736"/>
    </source>
</evidence>
<evidence type="ECO:0000259" key="7">
    <source>
        <dbReference type="PROSITE" id="PS51737"/>
    </source>
</evidence>
<evidence type="ECO:0000313" key="8">
    <source>
        <dbReference type="EMBL" id="MDU8993455.1"/>
    </source>
</evidence>
<dbReference type="Pfam" id="PF13408">
    <property type="entry name" value="Zn_ribbon_recom"/>
    <property type="match status" value="1"/>
</dbReference>
<evidence type="ECO:0000256" key="2">
    <source>
        <dbReference type="ARBA" id="ARBA00023125"/>
    </source>
</evidence>
<dbReference type="PANTHER" id="PTHR30461">
    <property type="entry name" value="DNA-INVERTASE FROM LAMBDOID PROPHAGE"/>
    <property type="match status" value="1"/>
</dbReference>
<feature type="active site" description="O-(5'-phospho-DNA)-serine intermediate" evidence="4">
    <location>
        <position position="16"/>
    </location>
</feature>
<evidence type="ECO:0000256" key="3">
    <source>
        <dbReference type="ARBA" id="ARBA00023172"/>
    </source>
</evidence>
<evidence type="ECO:0000256" key="1">
    <source>
        <dbReference type="ARBA" id="ARBA00022908"/>
    </source>
</evidence>
<dbReference type="InterPro" id="IPR050639">
    <property type="entry name" value="SSR_resolvase"/>
</dbReference>
<keyword evidence="1" id="KW-0229">DNA integration</keyword>
<feature type="region of interest" description="Disordered" evidence="5">
    <location>
        <begin position="518"/>
        <end position="540"/>
    </location>
</feature>
<name>A0ABU3UI24_9ACTN</name>
<feature type="domain" description="Resolvase/invertase-type recombinase catalytic" evidence="6">
    <location>
        <begin position="8"/>
        <end position="154"/>
    </location>
</feature>
<dbReference type="CDD" id="cd00338">
    <property type="entry name" value="Ser_Recombinase"/>
    <property type="match status" value="1"/>
</dbReference>
<dbReference type="InterPro" id="IPR025827">
    <property type="entry name" value="Zn_ribbon_recom_dom"/>
</dbReference>
<dbReference type="Gene3D" id="3.90.1750.20">
    <property type="entry name" value="Putative Large Serine Recombinase, Chain B, Domain 2"/>
    <property type="match status" value="1"/>
</dbReference>
<proteinExistence type="predicted"/>
<dbReference type="Gene3D" id="3.40.50.1390">
    <property type="entry name" value="Resolvase, N-terminal catalytic domain"/>
    <property type="match status" value="1"/>
</dbReference>
<accession>A0ABU3UI24</accession>
<comment type="caution">
    <text evidence="8">The sequence shown here is derived from an EMBL/GenBank/DDBJ whole genome shotgun (WGS) entry which is preliminary data.</text>
</comment>
<dbReference type="Pfam" id="PF00239">
    <property type="entry name" value="Resolvase"/>
    <property type="match status" value="1"/>
</dbReference>
<sequence length="665" mass="75253">MAEVGAVRAALYARVSTEGQQARGTIGSQLALLHERVATEGDDLVAEFTDDGCSGARLDRPGLDALRDAAEAGLFERVWCLSPDRLARVYAYQVVVLDELARLQVKVCFTDAPPISDDPQAVLLTQVQGVIAEYERAKIAERYRRGKLFRSRAGEVISWRTPYGYRRLPRDSERAAHLEVFEPEAAVVRRIFEDYTVRDMSMREIVRGLAADHIPTPKKGNGIWGTSTLARLLRNEAYVGRVYFNRTGCVPDLRPGHRPRQVPRPRDEWIAIAVPALISEEMFTAVDHVTRDNSKWSPRRTEPGQWMLRGLVKCGSCHVGTNCHKMRGRNGSWHRYYYCRNHDPIRAGGSDRRCTERNIRADVLDAFVIAQVRDALLRPDVLLAGQHATVEKASSDELLARELVGLDRKLAAAQTERSRLADLYQAGLIDLPDLQRRATAIDHRSGDLTQRRDTLAARRHELSQAGQLRDRTTDFSRRARAGIDSLDFDRQQALLRLVIEEIEVTGWHVKIHLRIPLDEPPHQPEPPESRPLRPAPSTQDRLRSVGVLEGRLLPAQRPRHRPHTKRGNRLNNCTHGVKSHRPQRGPGSESADTDPAVQATLVTHVVCRRCLRTGKRWLHRYETRDDEALFMLEQRVARGPLRDEEGRGPPGGLMKPNAMLTQWRT</sequence>
<dbReference type="InterPro" id="IPR006118">
    <property type="entry name" value="Recombinase_CS"/>
</dbReference>
<protein>
    <submittedName>
        <fullName evidence="8">Recombinase family protein</fullName>
    </submittedName>
</protein>
<dbReference type="InterPro" id="IPR038109">
    <property type="entry name" value="DNA_bind_recomb_sf"/>
</dbReference>
<gene>
    <name evidence="8" type="ORF">PU648_14110</name>
</gene>
<evidence type="ECO:0000256" key="4">
    <source>
        <dbReference type="PROSITE-ProRule" id="PRU10137"/>
    </source>
</evidence>
<dbReference type="SUPFAM" id="SSF53041">
    <property type="entry name" value="Resolvase-like"/>
    <property type="match status" value="1"/>
</dbReference>
<dbReference type="PROSITE" id="PS51737">
    <property type="entry name" value="RECOMBINASE_DNA_BIND"/>
    <property type="match status" value="1"/>
</dbReference>
<feature type="compositionally biased region" description="Basic and acidic residues" evidence="5">
    <location>
        <begin position="518"/>
        <end position="531"/>
    </location>
</feature>
<dbReference type="Pfam" id="PF07508">
    <property type="entry name" value="Recombinase"/>
    <property type="match status" value="1"/>
</dbReference>
<dbReference type="InterPro" id="IPR006119">
    <property type="entry name" value="Resolv_N"/>
</dbReference>
<dbReference type="EMBL" id="JARAKF010000001">
    <property type="protein sequence ID" value="MDU8993455.1"/>
    <property type="molecule type" value="Genomic_DNA"/>
</dbReference>
<dbReference type="Proteomes" id="UP001257627">
    <property type="component" value="Unassembled WGS sequence"/>
</dbReference>
<keyword evidence="3" id="KW-0233">DNA recombination</keyword>
<dbReference type="PROSITE" id="PS51736">
    <property type="entry name" value="RECOMBINASES_3"/>
    <property type="match status" value="1"/>
</dbReference>
<reference evidence="8 9" key="1">
    <citation type="submission" date="2023-02" db="EMBL/GenBank/DDBJ databases">
        <authorList>
            <person name="Maleckis M."/>
        </authorList>
    </citation>
    <scope>NUCLEOTIDE SEQUENCE [LARGE SCALE GENOMIC DNA]</scope>
    <source>
        <strain evidence="8 9">P8-A2</strain>
    </source>
</reference>
<feature type="region of interest" description="Disordered" evidence="5">
    <location>
        <begin position="556"/>
        <end position="594"/>
    </location>
</feature>
<feature type="compositionally biased region" description="Basic residues" evidence="5">
    <location>
        <begin position="557"/>
        <end position="568"/>
    </location>
</feature>
<dbReference type="RefSeq" id="WP_316732670.1">
    <property type="nucleotide sequence ID" value="NZ_JARAKF010000001.1"/>
</dbReference>
<organism evidence="8 9">
    <name type="scientific">Streptomyces mirabilis</name>
    <dbReference type="NCBI Taxonomy" id="68239"/>
    <lineage>
        <taxon>Bacteria</taxon>
        <taxon>Bacillati</taxon>
        <taxon>Actinomycetota</taxon>
        <taxon>Actinomycetes</taxon>
        <taxon>Kitasatosporales</taxon>
        <taxon>Streptomycetaceae</taxon>
        <taxon>Streptomyces</taxon>
    </lineage>
</organism>
<keyword evidence="9" id="KW-1185">Reference proteome</keyword>
<feature type="domain" description="Recombinase" evidence="7">
    <location>
        <begin position="162"/>
        <end position="296"/>
    </location>
</feature>
<feature type="region of interest" description="Disordered" evidence="5">
    <location>
        <begin position="641"/>
        <end position="665"/>
    </location>
</feature>
<evidence type="ECO:0000256" key="5">
    <source>
        <dbReference type="SAM" id="MobiDB-lite"/>
    </source>
</evidence>
<dbReference type="PANTHER" id="PTHR30461:SF23">
    <property type="entry name" value="DNA RECOMBINASE-RELATED"/>
    <property type="match status" value="1"/>
</dbReference>
<keyword evidence="2" id="KW-0238">DNA-binding</keyword>
<dbReference type="InterPro" id="IPR036162">
    <property type="entry name" value="Resolvase-like_N_sf"/>
</dbReference>
<evidence type="ECO:0000313" key="9">
    <source>
        <dbReference type="Proteomes" id="UP001257627"/>
    </source>
</evidence>
<dbReference type="InterPro" id="IPR011109">
    <property type="entry name" value="DNA_bind_recombinase_dom"/>
</dbReference>
<dbReference type="SMART" id="SM00857">
    <property type="entry name" value="Resolvase"/>
    <property type="match status" value="1"/>
</dbReference>